<keyword evidence="2" id="KW-1185">Reference proteome</keyword>
<proteinExistence type="predicted"/>
<dbReference type="VEuPathDB" id="VectorBase:AMEM013719"/>
<sequence length="187" mass="21597">MWIISCVSTPCTMPSLRAMFWQTTTWFSTGSYPPLTDVSHTSHAMCRRISISLEKQRSHTDPVVHAHAMSSRCYLLKSTTTYADTAASITTTTDAAVSINHRMLLGRLLGRGEMMHLDRPDPTVSRPTVHHRHVGRINASSMGYNSNRDRMVLRWKGSSWDRSLLLEAFRRRLLLRLLLLWMRRRRM</sequence>
<dbReference type="Proteomes" id="UP000075903">
    <property type="component" value="Unassembled WGS sequence"/>
</dbReference>
<reference evidence="1" key="1">
    <citation type="submission" date="2020-05" db="UniProtKB">
        <authorList>
            <consortium name="EnsemblMetazoa"/>
        </authorList>
    </citation>
    <scope>IDENTIFICATION</scope>
    <source>
        <strain evidence="1">MAF</strain>
    </source>
</reference>
<name>A0A182VER0_ANOME</name>
<organism evidence="1 2">
    <name type="scientific">Anopheles merus</name>
    <name type="common">Mosquito</name>
    <dbReference type="NCBI Taxonomy" id="30066"/>
    <lineage>
        <taxon>Eukaryota</taxon>
        <taxon>Metazoa</taxon>
        <taxon>Ecdysozoa</taxon>
        <taxon>Arthropoda</taxon>
        <taxon>Hexapoda</taxon>
        <taxon>Insecta</taxon>
        <taxon>Pterygota</taxon>
        <taxon>Neoptera</taxon>
        <taxon>Endopterygota</taxon>
        <taxon>Diptera</taxon>
        <taxon>Nematocera</taxon>
        <taxon>Culicoidea</taxon>
        <taxon>Culicidae</taxon>
        <taxon>Anophelinae</taxon>
        <taxon>Anopheles</taxon>
    </lineage>
</organism>
<accession>A0A182VER0</accession>
<protein>
    <submittedName>
        <fullName evidence="1">Uncharacterized protein</fullName>
    </submittedName>
</protein>
<evidence type="ECO:0000313" key="2">
    <source>
        <dbReference type="Proteomes" id="UP000075903"/>
    </source>
</evidence>
<evidence type="ECO:0000313" key="1">
    <source>
        <dbReference type="EnsemblMetazoa" id="AMEM013719-PA"/>
    </source>
</evidence>
<dbReference type="AlphaFoldDB" id="A0A182VER0"/>
<dbReference type="EnsemblMetazoa" id="AMEM013719-RA">
    <property type="protein sequence ID" value="AMEM013719-PA"/>
    <property type="gene ID" value="AMEM013719"/>
</dbReference>